<feature type="compositionally biased region" description="Basic and acidic residues" evidence="1">
    <location>
        <begin position="1"/>
        <end position="16"/>
    </location>
</feature>
<comment type="caution">
    <text evidence="2">The sequence shown here is derived from an EMBL/GenBank/DDBJ whole genome shotgun (WGS) entry which is preliminary data.</text>
</comment>
<dbReference type="PANTHER" id="PTHR37540:SF5">
    <property type="entry name" value="TRANSCRIPTION FACTOR DOMAIN-CONTAINING PROTEIN"/>
    <property type="match status" value="1"/>
</dbReference>
<protein>
    <recommendedName>
        <fullName evidence="4">Fungal-specific transcription factor domain-containing protein</fullName>
    </recommendedName>
</protein>
<keyword evidence="3" id="KW-1185">Reference proteome</keyword>
<name>A0ABR4JZ97_9EURO</name>
<proteinExistence type="predicted"/>
<dbReference type="InterPro" id="IPR021858">
    <property type="entry name" value="Fun_TF"/>
</dbReference>
<organism evidence="2 3">
    <name type="scientific">Aspergillus pseudodeflectus</name>
    <dbReference type="NCBI Taxonomy" id="176178"/>
    <lineage>
        <taxon>Eukaryota</taxon>
        <taxon>Fungi</taxon>
        <taxon>Dikarya</taxon>
        <taxon>Ascomycota</taxon>
        <taxon>Pezizomycotina</taxon>
        <taxon>Eurotiomycetes</taxon>
        <taxon>Eurotiomycetidae</taxon>
        <taxon>Eurotiales</taxon>
        <taxon>Aspergillaceae</taxon>
        <taxon>Aspergillus</taxon>
        <taxon>Aspergillus subgen. Nidulantes</taxon>
    </lineage>
</organism>
<accession>A0ABR4JZ97</accession>
<feature type="compositionally biased region" description="Polar residues" evidence="1">
    <location>
        <begin position="49"/>
        <end position="62"/>
    </location>
</feature>
<feature type="compositionally biased region" description="Polar residues" evidence="1">
    <location>
        <begin position="110"/>
        <end position="133"/>
    </location>
</feature>
<dbReference type="RefSeq" id="XP_070896637.1">
    <property type="nucleotide sequence ID" value="XM_071036375.1"/>
</dbReference>
<dbReference type="Proteomes" id="UP001610444">
    <property type="component" value="Unassembled WGS sequence"/>
</dbReference>
<feature type="compositionally biased region" description="Polar residues" evidence="1">
    <location>
        <begin position="154"/>
        <end position="164"/>
    </location>
</feature>
<dbReference type="GeneID" id="98151539"/>
<evidence type="ECO:0008006" key="4">
    <source>
        <dbReference type="Google" id="ProtNLM"/>
    </source>
</evidence>
<feature type="region of interest" description="Disordered" evidence="1">
    <location>
        <begin position="1"/>
        <end position="79"/>
    </location>
</feature>
<feature type="region of interest" description="Disordered" evidence="1">
    <location>
        <begin position="102"/>
        <end position="169"/>
    </location>
</feature>
<sequence>MGESRDKESELARRAGDSAIRPSTSTHRSELGPSGAREPSAARQRHNASEPSTTNQQSQSKSFEFVLVTDTESRRQVRRHAMRQYMHQRRLDSIARLGVPRVPAPGWTSRPASDGSSLQAPGAQANNALNHTPAQRKQKSPPTDEEVPPKNKGKCSSNRASAEPQQVKREGFSLALVRKPQYSNPTATPEKGAMRDPFGTYPMAITDVDYELIQHFVVTYPSMMYKFIESPANSLNPMKEIFRRMALHDVVPFQAMLAIASKHLAGVAGKTDSVQSLTHKMRALRLMNERLKVDSEGRNDGTLYAIATMAVIEKWSKDASIEQMHFRGLAAMVRNRGGIQGIHRSSPFLKKVLFWVDFSCAPKAIVGTALPWTSVFPDVPPTGFDFINPDLHLAIPHDLTASENSEVYCDQFRACEDFLRFFRHLHALERAALDSPSTLASTKTQRHKSFIPGTKLHSIIAYLPDYDHGIRDIRFIDEYTCITCLLFLAIALHHSYSTTSPFGPYLEWLETEVDSINPYGNPSITSILWLFLQHGGFIAGEQPPCDMGARCWVVSRMVRIAKRLEWARHGKIWDSLRQVLTDFIITQQECALGEETVDAEALAARARRRDAHGASEYFWDEDELRREILEAKNPVQAELGRVSDASVEDSNTPILT</sequence>
<dbReference type="Pfam" id="PF11951">
    <property type="entry name" value="Fungal_trans_2"/>
    <property type="match status" value="1"/>
</dbReference>
<evidence type="ECO:0000313" key="3">
    <source>
        <dbReference type="Proteomes" id="UP001610444"/>
    </source>
</evidence>
<dbReference type="PANTHER" id="PTHR37540">
    <property type="entry name" value="TRANSCRIPTION FACTOR (ACR-2), PUTATIVE-RELATED-RELATED"/>
    <property type="match status" value="1"/>
</dbReference>
<evidence type="ECO:0000256" key="1">
    <source>
        <dbReference type="SAM" id="MobiDB-lite"/>
    </source>
</evidence>
<evidence type="ECO:0000313" key="2">
    <source>
        <dbReference type="EMBL" id="KAL2845393.1"/>
    </source>
</evidence>
<reference evidence="2 3" key="1">
    <citation type="submission" date="2024-07" db="EMBL/GenBank/DDBJ databases">
        <title>Section-level genome sequencing and comparative genomics of Aspergillus sections Usti and Cavernicolus.</title>
        <authorList>
            <consortium name="Lawrence Berkeley National Laboratory"/>
            <person name="Nybo J.L."/>
            <person name="Vesth T.C."/>
            <person name="Theobald S."/>
            <person name="Frisvad J.C."/>
            <person name="Larsen T.O."/>
            <person name="Kjaerboelling I."/>
            <person name="Rothschild-Mancinelli K."/>
            <person name="Lyhne E.K."/>
            <person name="Kogle M.E."/>
            <person name="Barry K."/>
            <person name="Clum A."/>
            <person name="Na H."/>
            <person name="Ledsgaard L."/>
            <person name="Lin J."/>
            <person name="Lipzen A."/>
            <person name="Kuo A."/>
            <person name="Riley R."/>
            <person name="Mondo S."/>
            <person name="LaButti K."/>
            <person name="Haridas S."/>
            <person name="Pangalinan J."/>
            <person name="Salamov A.A."/>
            <person name="Simmons B.A."/>
            <person name="Magnuson J.K."/>
            <person name="Chen J."/>
            <person name="Drula E."/>
            <person name="Henrissat B."/>
            <person name="Wiebenga A."/>
            <person name="Lubbers R.J."/>
            <person name="Gomes A.C."/>
            <person name="Macurrencykelacurrency M.R."/>
            <person name="Stajich J."/>
            <person name="Grigoriev I.V."/>
            <person name="Mortensen U.H."/>
            <person name="De vries R.P."/>
            <person name="Baker S.E."/>
            <person name="Andersen M.R."/>
        </authorList>
    </citation>
    <scope>NUCLEOTIDE SEQUENCE [LARGE SCALE GENOMIC DNA]</scope>
    <source>
        <strain evidence="2 3">CBS 756.74</strain>
    </source>
</reference>
<dbReference type="EMBL" id="JBFXLR010000037">
    <property type="protein sequence ID" value="KAL2845393.1"/>
    <property type="molecule type" value="Genomic_DNA"/>
</dbReference>
<gene>
    <name evidence="2" type="ORF">BJX68DRAFT_135753</name>
</gene>